<organism evidence="1">
    <name type="scientific">Myoviridae sp. ctWb16</name>
    <dbReference type="NCBI Taxonomy" id="2827690"/>
    <lineage>
        <taxon>Viruses</taxon>
        <taxon>Duplodnaviria</taxon>
        <taxon>Heunggongvirae</taxon>
        <taxon>Uroviricota</taxon>
        <taxon>Caudoviricetes</taxon>
    </lineage>
</organism>
<name>A0A8S5T044_9CAUD</name>
<proteinExistence type="predicted"/>
<accession>A0A8S5T044</accession>
<evidence type="ECO:0000313" key="1">
    <source>
        <dbReference type="EMBL" id="DAF56732.1"/>
    </source>
</evidence>
<sequence>MTDISKINIERINELSTKLDNFNTQINNINSKINSMKYVIDANSDGNRWYRKWNDGFIEQGGNNIINLNNANEGTITFLTPFNTTSYIPQITVYNSDGSWVYGWIKWDSRTKNNFIYFTAGSRAGDTSNGAFWYAYGY</sequence>
<evidence type="ECO:0008006" key="2">
    <source>
        <dbReference type="Google" id="ProtNLM"/>
    </source>
</evidence>
<reference evidence="1" key="1">
    <citation type="journal article" date="2021" name="Proc. Natl. Acad. Sci. U.S.A.">
        <title>A Catalog of Tens of Thousands of Viruses from Human Metagenomes Reveals Hidden Associations with Chronic Diseases.</title>
        <authorList>
            <person name="Tisza M.J."/>
            <person name="Buck C.B."/>
        </authorList>
    </citation>
    <scope>NUCLEOTIDE SEQUENCE</scope>
    <source>
        <strain evidence="1">CtWb16</strain>
    </source>
</reference>
<protein>
    <recommendedName>
        <fullName evidence="2">Tail fiber protein</fullName>
    </recommendedName>
</protein>
<dbReference type="EMBL" id="BK032721">
    <property type="protein sequence ID" value="DAF56732.1"/>
    <property type="molecule type" value="Genomic_DNA"/>
</dbReference>